<dbReference type="PANTHER" id="PTHR30296:SF0">
    <property type="entry name" value="LACTATE UTILIZATION PROTEIN A"/>
    <property type="match status" value="1"/>
</dbReference>
<dbReference type="GO" id="GO:0005829">
    <property type="term" value="C:cytosol"/>
    <property type="evidence" value="ECO:0007669"/>
    <property type="project" value="TreeGrafter"/>
</dbReference>
<protein>
    <submittedName>
        <fullName evidence="2">Fe-S oxidoreductase</fullName>
    </submittedName>
</protein>
<dbReference type="Proteomes" id="UP000319619">
    <property type="component" value="Unassembled WGS sequence"/>
</dbReference>
<name>A0A532V0G5_UNCL8</name>
<dbReference type="PANTHER" id="PTHR30296">
    <property type="entry name" value="UNCHARACTERIZED PROTEIN YKGE"/>
    <property type="match status" value="1"/>
</dbReference>
<sequence length="246" mass="27290">MIPDGTKIGLFIPCFTEQLFPETGMALAKLLRHFGLKPVNIPHQTCCGQPAFNSGYPDQVVPLAERFLRLLEPYEWIVAPSGSCVSMVKVFYGDLELSSRGRERWESVRNRIFEGTQFIYHQLGIEEIEGSYPGRVALHESCHALRELGVEEEPKKLLGSIKDLELIIPPGSQECCGFGGTFSVKFPELSSAIGLQKLSNIQSTEAQIITAVDDSCLMHLEGLIKKRGMGLRTMHVLRIMEGALGI</sequence>
<evidence type="ECO:0000313" key="2">
    <source>
        <dbReference type="EMBL" id="TKJ40629.1"/>
    </source>
</evidence>
<feature type="domain" description="Cysteine-rich" evidence="1">
    <location>
        <begin position="136"/>
        <end position="220"/>
    </location>
</feature>
<dbReference type="GO" id="GO:0016491">
    <property type="term" value="F:oxidoreductase activity"/>
    <property type="evidence" value="ECO:0007669"/>
    <property type="project" value="UniProtKB-ARBA"/>
</dbReference>
<dbReference type="EMBL" id="NJBN01000004">
    <property type="protein sequence ID" value="TKJ40629.1"/>
    <property type="molecule type" value="Genomic_DNA"/>
</dbReference>
<organism evidence="2 3">
    <name type="scientific">candidate division LCP-89 bacterium B3_LCP</name>
    <dbReference type="NCBI Taxonomy" id="2012998"/>
    <lineage>
        <taxon>Bacteria</taxon>
        <taxon>Pseudomonadati</taxon>
        <taxon>Bacteria division LCP-89</taxon>
    </lineage>
</organism>
<dbReference type="AlphaFoldDB" id="A0A532V0G5"/>
<evidence type="ECO:0000313" key="3">
    <source>
        <dbReference type="Proteomes" id="UP000319619"/>
    </source>
</evidence>
<gene>
    <name evidence="2" type="ORF">CEE37_06600</name>
</gene>
<evidence type="ECO:0000259" key="1">
    <source>
        <dbReference type="Pfam" id="PF02754"/>
    </source>
</evidence>
<reference evidence="2 3" key="1">
    <citation type="submission" date="2017-06" db="EMBL/GenBank/DDBJ databases">
        <title>Novel microbial phyla capable of carbon fixation and sulfur reduction in deep-sea sediments.</title>
        <authorList>
            <person name="Huang J."/>
            <person name="Baker B."/>
            <person name="Wang Y."/>
        </authorList>
    </citation>
    <scope>NUCLEOTIDE SEQUENCE [LARGE SCALE GENOMIC DNA]</scope>
    <source>
        <strain evidence="2">B3_LCP</strain>
    </source>
</reference>
<dbReference type="Pfam" id="PF02754">
    <property type="entry name" value="CCG"/>
    <property type="match status" value="2"/>
</dbReference>
<accession>A0A532V0G5</accession>
<proteinExistence type="predicted"/>
<feature type="domain" description="Cysteine-rich" evidence="1">
    <location>
        <begin position="9"/>
        <end position="88"/>
    </location>
</feature>
<comment type="caution">
    <text evidence="2">The sequence shown here is derived from an EMBL/GenBank/DDBJ whole genome shotgun (WGS) entry which is preliminary data.</text>
</comment>
<dbReference type="InterPro" id="IPR004017">
    <property type="entry name" value="Cys_rich_dom"/>
</dbReference>